<feature type="compositionally biased region" description="Polar residues" evidence="1">
    <location>
        <begin position="220"/>
        <end position="244"/>
    </location>
</feature>
<feature type="compositionally biased region" description="Low complexity" evidence="1">
    <location>
        <begin position="399"/>
        <end position="409"/>
    </location>
</feature>
<feature type="chain" id="PRO_5042545677" evidence="3">
    <location>
        <begin position="26"/>
        <end position="548"/>
    </location>
</feature>
<feature type="compositionally biased region" description="Basic and acidic residues" evidence="1">
    <location>
        <begin position="539"/>
        <end position="548"/>
    </location>
</feature>
<feature type="compositionally biased region" description="Low complexity" evidence="1">
    <location>
        <begin position="483"/>
        <end position="507"/>
    </location>
</feature>
<feature type="compositionally biased region" description="Polar residues" evidence="1">
    <location>
        <begin position="410"/>
        <end position="433"/>
    </location>
</feature>
<organism evidence="4 5">
    <name type="scientific">Kwoniella dejecticola CBS 10117</name>
    <dbReference type="NCBI Taxonomy" id="1296121"/>
    <lineage>
        <taxon>Eukaryota</taxon>
        <taxon>Fungi</taxon>
        <taxon>Dikarya</taxon>
        <taxon>Basidiomycota</taxon>
        <taxon>Agaricomycotina</taxon>
        <taxon>Tremellomycetes</taxon>
        <taxon>Tremellales</taxon>
        <taxon>Cryptococcaceae</taxon>
        <taxon>Kwoniella</taxon>
    </lineage>
</organism>
<keyword evidence="5" id="KW-1185">Reference proteome</keyword>
<feature type="region of interest" description="Disordered" evidence="1">
    <location>
        <begin position="302"/>
        <end position="548"/>
    </location>
</feature>
<reference evidence="4" key="1">
    <citation type="submission" date="2013-07" db="EMBL/GenBank/DDBJ databases">
        <authorList>
            <consortium name="The Broad Institute Genome Sequencing Platform"/>
            <person name="Cuomo C."/>
            <person name="Litvintseva A."/>
            <person name="Chen Y."/>
            <person name="Heitman J."/>
            <person name="Sun S."/>
            <person name="Springer D."/>
            <person name="Dromer F."/>
            <person name="Young S.K."/>
            <person name="Zeng Q."/>
            <person name="Gargeya S."/>
            <person name="Fitzgerald M."/>
            <person name="Abouelleil A."/>
            <person name="Alvarado L."/>
            <person name="Berlin A.M."/>
            <person name="Chapman S.B."/>
            <person name="Dewar J."/>
            <person name="Goldberg J."/>
            <person name="Griggs A."/>
            <person name="Gujja S."/>
            <person name="Hansen M."/>
            <person name="Howarth C."/>
            <person name="Imamovic A."/>
            <person name="Larimer J."/>
            <person name="McCowan C."/>
            <person name="Murphy C."/>
            <person name="Pearson M."/>
            <person name="Priest M."/>
            <person name="Roberts A."/>
            <person name="Saif S."/>
            <person name="Shea T."/>
            <person name="Sykes S."/>
            <person name="Wortman J."/>
            <person name="Nusbaum C."/>
            <person name="Birren B."/>
        </authorList>
    </citation>
    <scope>NUCLEOTIDE SEQUENCE</scope>
    <source>
        <strain evidence="4">CBS 10117</strain>
    </source>
</reference>
<protein>
    <submittedName>
        <fullName evidence="4">Uncharacterized protein</fullName>
    </submittedName>
</protein>
<keyword evidence="2" id="KW-0472">Membrane</keyword>
<feature type="compositionally biased region" description="Gly residues" evidence="1">
    <location>
        <begin position="451"/>
        <end position="466"/>
    </location>
</feature>
<feature type="signal peptide" evidence="3">
    <location>
        <begin position="1"/>
        <end position="25"/>
    </location>
</feature>
<feature type="compositionally biased region" description="Gly residues" evidence="1">
    <location>
        <begin position="248"/>
        <end position="262"/>
    </location>
</feature>
<dbReference type="PANTHER" id="PTHR37487:SF3">
    <property type="entry name" value="CLEAVAGE_POLYADENYLATION SPECIFICITY FACTOR A SUBUNIT N-TERMINAL DOMAIN-CONTAINING PROTEIN"/>
    <property type="match status" value="1"/>
</dbReference>
<accession>A0AAJ8KUI8</accession>
<sequence>MRLAWPHSHLLPLGLVTLFLPSISAFTFSTSTPVQCQNFTIQWSGGSGPYHLSLVPTIIVSGGHIENITIPSGSTEWSFNLQQPAGLDFLVTMSDSTGFGAGGTTSVLTVGSSDDSSCVPSSLNYDFTFAVNPDSNPSSCGTMGVSWLENATEPVSLFGLIPHGSAFQLPIDQSSTSYDWTVDIQEHTQFLLFMSDSGQYQTGGSTPLYRVQGGGNTNCITSSSPTTASGDSMTYATSAGQPTASVSGVGGSSQGGSDGSGGSSSSSHTGAIVGGTLGGVAFLVLLALLLFFCIKRRARRDDRSESGGLRNYGLGLGRNSAEKNRRSNQLDLVEDGDGDVTPEGGRQVEMNGDVYEPSPFRYPDPPETPSHSNNGLGSMTPSSNNTPEMLALASEKASNGHNNSNRNSNIPLTPSTTNPRTSGETPQQATGTIAGSEGVPETEASNRATIGHGGAPTLGAGLGTGAAAGTAPGRMSSIRKTPSSQQININGNANANANTPSSGPASNEGSGNTNPASAETRFVQHEDAGEVVDLPPRYDQLRARNPDQ</sequence>
<feature type="region of interest" description="Disordered" evidence="1">
    <location>
        <begin position="220"/>
        <end position="268"/>
    </location>
</feature>
<dbReference type="KEGG" id="kdj:28972355"/>
<feature type="compositionally biased region" description="Polar residues" evidence="1">
    <location>
        <begin position="369"/>
        <end position="387"/>
    </location>
</feature>
<gene>
    <name evidence="4" type="ORF">I303_106702</name>
</gene>
<feature type="compositionally biased region" description="Low complexity" evidence="1">
    <location>
        <begin position="307"/>
        <end position="319"/>
    </location>
</feature>
<evidence type="ECO:0000256" key="1">
    <source>
        <dbReference type="SAM" id="MobiDB-lite"/>
    </source>
</evidence>
<dbReference type="GeneID" id="28972355"/>
<dbReference type="AlphaFoldDB" id="A0AAJ8KUI8"/>
<keyword evidence="2" id="KW-1133">Transmembrane helix</keyword>
<evidence type="ECO:0000313" key="4">
    <source>
        <dbReference type="EMBL" id="WWC64095.1"/>
    </source>
</evidence>
<keyword evidence="3" id="KW-0732">Signal</keyword>
<reference evidence="4" key="2">
    <citation type="submission" date="2024-02" db="EMBL/GenBank/DDBJ databases">
        <title>Comparative genomics of Cryptococcus and Kwoniella reveals pathogenesis evolution and contrasting modes of karyotype evolution via chromosome fusion or intercentromeric recombination.</title>
        <authorList>
            <person name="Coelho M.A."/>
            <person name="David-Palma M."/>
            <person name="Shea T."/>
            <person name="Bowers K."/>
            <person name="McGinley-Smith S."/>
            <person name="Mohammad A.W."/>
            <person name="Gnirke A."/>
            <person name="Yurkov A.M."/>
            <person name="Nowrousian M."/>
            <person name="Sun S."/>
            <person name="Cuomo C.A."/>
            <person name="Heitman J."/>
        </authorList>
    </citation>
    <scope>NUCLEOTIDE SEQUENCE</scope>
    <source>
        <strain evidence="4">CBS 10117</strain>
    </source>
</reference>
<name>A0AAJ8KUI8_9TREE</name>
<evidence type="ECO:0000313" key="5">
    <source>
        <dbReference type="Proteomes" id="UP000078595"/>
    </source>
</evidence>
<dbReference type="Proteomes" id="UP000078595">
    <property type="component" value="Chromosome 8"/>
</dbReference>
<dbReference type="PANTHER" id="PTHR37487">
    <property type="entry name" value="CHROMOSOME 1, WHOLE GENOME SHOTGUN SEQUENCE"/>
    <property type="match status" value="1"/>
</dbReference>
<feature type="transmembrane region" description="Helical" evidence="2">
    <location>
        <begin position="272"/>
        <end position="294"/>
    </location>
</feature>
<feature type="compositionally biased region" description="Polar residues" evidence="1">
    <location>
        <begin position="508"/>
        <end position="517"/>
    </location>
</feature>
<keyword evidence="2" id="KW-0812">Transmembrane</keyword>
<dbReference type="RefSeq" id="XP_018259112.2">
    <property type="nucleotide sequence ID" value="XM_018411911.2"/>
</dbReference>
<dbReference type="EMBL" id="CP144537">
    <property type="protein sequence ID" value="WWC64095.1"/>
    <property type="molecule type" value="Genomic_DNA"/>
</dbReference>
<evidence type="ECO:0000256" key="3">
    <source>
        <dbReference type="SAM" id="SignalP"/>
    </source>
</evidence>
<evidence type="ECO:0000256" key="2">
    <source>
        <dbReference type="SAM" id="Phobius"/>
    </source>
</evidence>
<proteinExistence type="predicted"/>